<feature type="transmembrane region" description="Helical" evidence="7">
    <location>
        <begin position="249"/>
        <end position="270"/>
    </location>
</feature>
<dbReference type="AlphaFoldDB" id="B8JB31"/>
<dbReference type="HOGENOM" id="CLU_029036_1_0_7"/>
<evidence type="ECO:0000259" key="8">
    <source>
        <dbReference type="PROSITE" id="PS50928"/>
    </source>
</evidence>
<evidence type="ECO:0000313" key="9">
    <source>
        <dbReference type="EMBL" id="ACL63842.1"/>
    </source>
</evidence>
<dbReference type="Proteomes" id="UP000007089">
    <property type="component" value="Chromosome"/>
</dbReference>
<dbReference type="PANTHER" id="PTHR30043:SF1">
    <property type="entry name" value="ABC TRANSPORT SYSTEM PERMEASE PROTEIN P69"/>
    <property type="match status" value="1"/>
</dbReference>
<comment type="similarity">
    <text evidence="7">Belongs to the binding-protein-dependent transport system permease family.</text>
</comment>
<keyword evidence="10" id="KW-1185">Reference proteome</keyword>
<feature type="transmembrane region" description="Helical" evidence="7">
    <location>
        <begin position="497"/>
        <end position="517"/>
    </location>
</feature>
<feature type="transmembrane region" description="Helical" evidence="7">
    <location>
        <begin position="353"/>
        <end position="375"/>
    </location>
</feature>
<evidence type="ECO:0000256" key="5">
    <source>
        <dbReference type="ARBA" id="ARBA00022989"/>
    </source>
</evidence>
<dbReference type="Gene3D" id="1.10.3720.10">
    <property type="entry name" value="MetI-like"/>
    <property type="match status" value="2"/>
</dbReference>
<feature type="transmembrane region" description="Helical" evidence="7">
    <location>
        <begin position="416"/>
        <end position="439"/>
    </location>
</feature>
<feature type="domain" description="ABC transmembrane type-1" evidence="8">
    <location>
        <begin position="349"/>
        <end position="551"/>
    </location>
</feature>
<feature type="domain" description="ABC transmembrane type-1" evidence="8">
    <location>
        <begin position="74"/>
        <end position="267"/>
    </location>
</feature>
<dbReference type="Pfam" id="PF00528">
    <property type="entry name" value="BPD_transp_1"/>
    <property type="match status" value="2"/>
</dbReference>
<accession>B8JB31</accession>
<keyword evidence="2 7" id="KW-0813">Transport</keyword>
<dbReference type="EMBL" id="CP001359">
    <property type="protein sequence ID" value="ACL63842.1"/>
    <property type="molecule type" value="Genomic_DNA"/>
</dbReference>
<dbReference type="InterPro" id="IPR035906">
    <property type="entry name" value="MetI-like_sf"/>
</dbReference>
<feature type="transmembrane region" description="Helical" evidence="7">
    <location>
        <begin position="194"/>
        <end position="213"/>
    </location>
</feature>
<organism evidence="9 10">
    <name type="scientific">Anaeromyxobacter dehalogenans (strain ATCC BAA-258 / DSM 21875 / 2CP-1)</name>
    <dbReference type="NCBI Taxonomy" id="455488"/>
    <lineage>
        <taxon>Bacteria</taxon>
        <taxon>Pseudomonadati</taxon>
        <taxon>Myxococcota</taxon>
        <taxon>Myxococcia</taxon>
        <taxon>Myxococcales</taxon>
        <taxon>Cystobacterineae</taxon>
        <taxon>Anaeromyxobacteraceae</taxon>
        <taxon>Anaeromyxobacter</taxon>
    </lineage>
</organism>
<protein>
    <submittedName>
        <fullName evidence="9">Phosphonate ABC transporter, inner membrane subunit</fullName>
    </submittedName>
</protein>
<dbReference type="RefSeq" id="WP_012631892.1">
    <property type="nucleotide sequence ID" value="NC_011891.1"/>
</dbReference>
<evidence type="ECO:0000256" key="1">
    <source>
        <dbReference type="ARBA" id="ARBA00004651"/>
    </source>
</evidence>
<evidence type="ECO:0000256" key="2">
    <source>
        <dbReference type="ARBA" id="ARBA00022448"/>
    </source>
</evidence>
<feature type="transmembrane region" description="Helical" evidence="7">
    <location>
        <begin position="290"/>
        <end position="309"/>
    </location>
</feature>
<feature type="transmembrane region" description="Helical" evidence="7">
    <location>
        <begin position="136"/>
        <end position="164"/>
    </location>
</feature>
<feature type="transmembrane region" description="Helical" evidence="7">
    <location>
        <begin position="529"/>
        <end position="550"/>
    </location>
</feature>
<keyword evidence="6 7" id="KW-0472">Membrane</keyword>
<dbReference type="InterPro" id="IPR000515">
    <property type="entry name" value="MetI-like"/>
</dbReference>
<gene>
    <name evidence="9" type="ordered locus">A2cp1_0485</name>
</gene>
<evidence type="ECO:0000256" key="7">
    <source>
        <dbReference type="RuleBase" id="RU363032"/>
    </source>
</evidence>
<dbReference type="CDD" id="cd06261">
    <property type="entry name" value="TM_PBP2"/>
    <property type="match status" value="1"/>
</dbReference>
<reference evidence="9" key="1">
    <citation type="submission" date="2009-01" db="EMBL/GenBank/DDBJ databases">
        <title>Complete sequence of Anaeromyxobacter dehalogenans 2CP-1.</title>
        <authorList>
            <consortium name="US DOE Joint Genome Institute"/>
            <person name="Lucas S."/>
            <person name="Copeland A."/>
            <person name="Lapidus A."/>
            <person name="Glavina del Rio T."/>
            <person name="Dalin E."/>
            <person name="Tice H."/>
            <person name="Bruce D."/>
            <person name="Goodwin L."/>
            <person name="Pitluck S."/>
            <person name="Saunders E."/>
            <person name="Brettin T."/>
            <person name="Detter J.C."/>
            <person name="Han C."/>
            <person name="Larimer F."/>
            <person name="Land M."/>
            <person name="Hauser L."/>
            <person name="Kyrpides N."/>
            <person name="Ovchinnikova G."/>
            <person name="Beliaev A.S."/>
            <person name="Richardson P."/>
        </authorList>
    </citation>
    <scope>NUCLEOTIDE SEQUENCE</scope>
    <source>
        <strain evidence="9">2CP-1</strain>
    </source>
</reference>
<evidence type="ECO:0000313" key="10">
    <source>
        <dbReference type="Proteomes" id="UP000007089"/>
    </source>
</evidence>
<feature type="transmembrane region" description="Helical" evidence="7">
    <location>
        <begin position="219"/>
        <end position="237"/>
    </location>
</feature>
<dbReference type="PROSITE" id="PS50928">
    <property type="entry name" value="ABC_TM1"/>
    <property type="match status" value="2"/>
</dbReference>
<evidence type="ECO:0000256" key="4">
    <source>
        <dbReference type="ARBA" id="ARBA00022692"/>
    </source>
</evidence>
<keyword evidence="4 7" id="KW-0812">Transmembrane</keyword>
<dbReference type="KEGG" id="acp:A2cp1_0485"/>
<evidence type="ECO:0000256" key="6">
    <source>
        <dbReference type="ARBA" id="ARBA00023136"/>
    </source>
</evidence>
<name>B8JB31_ANAD2</name>
<dbReference type="GO" id="GO:0005886">
    <property type="term" value="C:plasma membrane"/>
    <property type="evidence" value="ECO:0007669"/>
    <property type="project" value="UniProtKB-SubCell"/>
</dbReference>
<dbReference type="SUPFAM" id="SSF161098">
    <property type="entry name" value="MetI-like"/>
    <property type="match status" value="2"/>
</dbReference>
<keyword evidence="3" id="KW-1003">Cell membrane</keyword>
<evidence type="ECO:0000256" key="3">
    <source>
        <dbReference type="ARBA" id="ARBA00022475"/>
    </source>
</evidence>
<feature type="transmembrane region" description="Helical" evidence="7">
    <location>
        <begin position="78"/>
        <end position="99"/>
    </location>
</feature>
<comment type="subcellular location">
    <subcellularLocation>
        <location evidence="1 7">Cell membrane</location>
        <topology evidence="1 7">Multi-pass membrane protein</topology>
    </subcellularLocation>
</comment>
<dbReference type="PANTHER" id="PTHR30043">
    <property type="entry name" value="PHOSPHONATES TRANSPORT SYSTEM PERMEASE PROTEIN"/>
    <property type="match status" value="1"/>
</dbReference>
<keyword evidence="5 7" id="KW-1133">Transmembrane helix</keyword>
<proteinExistence type="inferred from homology"/>
<sequence length="576" mass="58675">MSQAALHERPPLPLLLRWPGLVLAAVLGIAWRMSEGSLGALLAPEARSAAAEFARGFWPPAHSPAFLRFLARPLAETVAIAFAGMTLALVLAAPLAYLATAPDVGRVRGDAPGPLRRAAWIGARTVLNLMRSVPELVWALVFVRALGLGPAAGVAAIGIGYAGVVGKVFAEIWESSPCAPARALAAAGAPPRRAFALAVLPGSAPLLASYALYRLDCALRASAVLGLVGAGGMGVQLELSLKMFAYDEVATLVLALFAVVAAVDLLSAWARRRLAESRGLYPAGPGALRWRAAILGTWLALAAGAAAYLELPLGELFSGATLRSAAAFFGSMFPPDLSPGFLRGLAPAVAETLAVSVLGSALASVLGLGLALAAVHPGARGLAGAPGDSRLRAGARLAVTAGARGAMNLLRTLPELLWALVAIFAVGLGPFAGALALGIHNAGVLGRLYAEALEEVPPGPVAALRGAGARPLAATLLGALPQAWPQLVAYTLYRWEVAVRASAVLGVVGAGGIGALLHVSLNLFQHHRTLTLVAAIVLLVTAVDLFSGWLRARILAGPASRAAPRAGCAPGLANAT</sequence>
<feature type="transmembrane region" description="Helical" evidence="7">
    <location>
        <begin position="12"/>
        <end position="31"/>
    </location>
</feature>
<dbReference type="GO" id="GO:0055085">
    <property type="term" value="P:transmembrane transport"/>
    <property type="evidence" value="ECO:0007669"/>
    <property type="project" value="InterPro"/>
</dbReference>